<evidence type="ECO:0000256" key="3">
    <source>
        <dbReference type="ARBA" id="ARBA00022738"/>
    </source>
</evidence>
<dbReference type="GO" id="GO:0031676">
    <property type="term" value="C:plasma membrane-derived thylakoid membrane"/>
    <property type="evidence" value="ECO:0007669"/>
    <property type="project" value="UniProtKB-SubCell"/>
</dbReference>
<dbReference type="AlphaFoldDB" id="A0A2T1LZC6"/>
<evidence type="ECO:0000256" key="4">
    <source>
        <dbReference type="ARBA" id="ARBA00023078"/>
    </source>
</evidence>
<dbReference type="OrthoDB" id="574405at2"/>
<comment type="caution">
    <text evidence="8">The sequence shown here is derived from an EMBL/GenBank/DDBJ whole genome shotgun (WGS) entry which is preliminary data.</text>
</comment>
<evidence type="ECO:0000313" key="9">
    <source>
        <dbReference type="Proteomes" id="UP000239001"/>
    </source>
</evidence>
<proteinExistence type="predicted"/>
<keyword evidence="2" id="KW-0042">Antenna complex</keyword>
<feature type="domain" description="CpcD-like" evidence="7">
    <location>
        <begin position="17"/>
        <end position="75"/>
    </location>
</feature>
<reference evidence="8 9" key="2">
    <citation type="submission" date="2018-03" db="EMBL/GenBank/DDBJ databases">
        <authorList>
            <person name="Keele B.F."/>
        </authorList>
    </citation>
    <scope>NUCLEOTIDE SEQUENCE [LARGE SCALE GENOMIC DNA]</scope>
    <source>
        <strain evidence="8 9">CCALA 016</strain>
    </source>
</reference>
<name>A0A2T1LZC6_9CHRO</name>
<dbReference type="Pfam" id="PF01383">
    <property type="entry name" value="CpcD"/>
    <property type="match status" value="1"/>
</dbReference>
<evidence type="ECO:0000313" key="8">
    <source>
        <dbReference type="EMBL" id="PSF37747.1"/>
    </source>
</evidence>
<comment type="subcellular location">
    <subcellularLocation>
        <location evidence="1">Cellular thylakoid membrane</location>
        <topology evidence="1">Peripheral membrane protein</topology>
        <orientation evidence="1">Cytoplasmic side</orientation>
    </subcellularLocation>
</comment>
<keyword evidence="5" id="KW-0472">Membrane</keyword>
<dbReference type="SMART" id="SM01094">
    <property type="entry name" value="CpcD"/>
    <property type="match status" value="1"/>
</dbReference>
<evidence type="ECO:0000256" key="6">
    <source>
        <dbReference type="PROSITE-ProRule" id="PRU00771"/>
    </source>
</evidence>
<evidence type="ECO:0000256" key="2">
    <source>
        <dbReference type="ARBA" id="ARBA00022549"/>
    </source>
</evidence>
<sequence>MLGQAAIVSADSNPSASRVFVYEVAGLRQNDENDKNSYQFRQSSNVFIKVPYNRMNEEMRRITRMGGTIVSIQPLTAE</sequence>
<gene>
    <name evidence="8" type="ORF">C7H19_09375</name>
</gene>
<reference evidence="8 9" key="1">
    <citation type="submission" date="2018-03" db="EMBL/GenBank/DDBJ databases">
        <title>The ancient ancestry and fast evolution of plastids.</title>
        <authorList>
            <person name="Moore K.R."/>
            <person name="Magnabosco C."/>
            <person name="Momper L."/>
            <person name="Gold D.A."/>
            <person name="Bosak T."/>
            <person name="Fournier G.P."/>
        </authorList>
    </citation>
    <scope>NUCLEOTIDE SEQUENCE [LARGE SCALE GENOMIC DNA]</scope>
    <source>
        <strain evidence="8 9">CCALA 016</strain>
    </source>
</reference>
<evidence type="ECO:0000256" key="5">
    <source>
        <dbReference type="ARBA" id="ARBA00023136"/>
    </source>
</evidence>
<keyword evidence="4" id="KW-0793">Thylakoid</keyword>
<accession>A0A2T1LZC6</accession>
<evidence type="ECO:0000259" key="7">
    <source>
        <dbReference type="PROSITE" id="PS51441"/>
    </source>
</evidence>
<dbReference type="EMBL" id="PXOH01000007">
    <property type="protein sequence ID" value="PSF37747.1"/>
    <property type="molecule type" value="Genomic_DNA"/>
</dbReference>
<keyword evidence="9" id="KW-1185">Reference proteome</keyword>
<keyword evidence="3 6" id="KW-0605">Phycobilisome</keyword>
<dbReference type="PROSITE" id="PS51441">
    <property type="entry name" value="CPCD_LIKE"/>
    <property type="match status" value="1"/>
</dbReference>
<evidence type="ECO:0000256" key="1">
    <source>
        <dbReference type="ARBA" id="ARBA00004445"/>
    </source>
</evidence>
<dbReference type="InterPro" id="IPR008213">
    <property type="entry name" value="CpcD-like_dom"/>
</dbReference>
<dbReference type="GO" id="GO:0030089">
    <property type="term" value="C:phycobilisome"/>
    <property type="evidence" value="ECO:0007669"/>
    <property type="project" value="UniProtKB-UniRule"/>
</dbReference>
<protein>
    <submittedName>
        <fullName evidence="8">Photosystem I reaction center subunit XII</fullName>
    </submittedName>
</protein>
<dbReference type="Proteomes" id="UP000239001">
    <property type="component" value="Unassembled WGS sequence"/>
</dbReference>
<organism evidence="8 9">
    <name type="scientific">Aphanothece hegewaldii CCALA 016</name>
    <dbReference type="NCBI Taxonomy" id="2107694"/>
    <lineage>
        <taxon>Bacteria</taxon>
        <taxon>Bacillati</taxon>
        <taxon>Cyanobacteriota</taxon>
        <taxon>Cyanophyceae</taxon>
        <taxon>Oscillatoriophycideae</taxon>
        <taxon>Chroococcales</taxon>
        <taxon>Aphanothecaceae</taxon>
        <taxon>Aphanothece</taxon>
    </lineage>
</organism>
<dbReference type="RefSeq" id="WP_106456611.1">
    <property type="nucleotide sequence ID" value="NZ_PXOH01000007.1"/>
</dbReference>